<gene>
    <name evidence="2" type="ORF">GCM10009545_32870</name>
    <name evidence="3" type="ORF">GCM10011581_40810</name>
</gene>
<evidence type="ECO:0000313" key="3">
    <source>
        <dbReference type="EMBL" id="GGI99480.1"/>
    </source>
</evidence>
<keyword evidence="5" id="KW-1185">Reference proteome</keyword>
<reference evidence="2" key="4">
    <citation type="submission" date="2023-12" db="EMBL/GenBank/DDBJ databases">
        <authorList>
            <person name="Sun Q."/>
            <person name="Inoue M."/>
        </authorList>
    </citation>
    <scope>NUCLEOTIDE SEQUENCE</scope>
    <source>
        <strain evidence="2">JCM 10664</strain>
    </source>
</reference>
<evidence type="ECO:0000259" key="1">
    <source>
        <dbReference type="Pfam" id="PF21806"/>
    </source>
</evidence>
<dbReference type="InterPro" id="IPR049244">
    <property type="entry name" value="DUF6879"/>
</dbReference>
<dbReference type="AlphaFoldDB" id="A0A917NGJ4"/>
<sequence length="179" mass="21061">MSSWALPGAELDELLRSFRHRAWRWECQGTYRQPAEAEPWRRWRAGEPDDLAWLRPWLDQVAAATRAGRRFARVRVFREPPTEYQRWQLDVSPANIAAGEDVRVLTAGRARALGLPNRDFWLFDEDRVALMHFENQQFAGTEIIAAPEEVNRYRTWRDVASDHAIPFMAYLHDLTQRSR</sequence>
<reference evidence="2 5" key="2">
    <citation type="journal article" date="2019" name="Int. J. Syst. Evol. Microbiol.">
        <title>The Global Catalogue of Microorganisms (GCM) 10K type strain sequencing project: providing services to taxonomists for standard genome sequencing and annotation.</title>
        <authorList>
            <consortium name="The Broad Institute Genomics Platform"/>
            <consortium name="The Broad Institute Genome Sequencing Center for Infectious Disease"/>
            <person name="Wu L."/>
            <person name="Ma J."/>
        </authorList>
    </citation>
    <scope>NUCLEOTIDE SEQUENCE [LARGE SCALE GENOMIC DNA]</scope>
    <source>
        <strain evidence="2 5">JCM 10664</strain>
    </source>
</reference>
<dbReference type="Proteomes" id="UP000597989">
    <property type="component" value="Unassembled WGS sequence"/>
</dbReference>
<organism evidence="3 4">
    <name type="scientific">Saccharopolyspora thermophila</name>
    <dbReference type="NCBI Taxonomy" id="89367"/>
    <lineage>
        <taxon>Bacteria</taxon>
        <taxon>Bacillati</taxon>
        <taxon>Actinomycetota</taxon>
        <taxon>Actinomycetes</taxon>
        <taxon>Pseudonocardiales</taxon>
        <taxon>Pseudonocardiaceae</taxon>
        <taxon>Saccharopolyspora</taxon>
    </lineage>
</organism>
<evidence type="ECO:0000313" key="4">
    <source>
        <dbReference type="Proteomes" id="UP000597989"/>
    </source>
</evidence>
<protein>
    <recommendedName>
        <fullName evidence="1">DUF6879 domain-containing protein</fullName>
    </recommendedName>
</protein>
<dbReference type="Proteomes" id="UP001500220">
    <property type="component" value="Unassembled WGS sequence"/>
</dbReference>
<dbReference type="EMBL" id="BAAAHC010000012">
    <property type="protein sequence ID" value="GAA0527951.1"/>
    <property type="molecule type" value="Genomic_DNA"/>
</dbReference>
<reference evidence="3 4" key="1">
    <citation type="journal article" date="2014" name="Int. J. Syst. Evol. Microbiol.">
        <title>Complete genome sequence of Corynebacterium casei LMG S-19264T (=DSM 44701T), isolated from a smear-ripened cheese.</title>
        <authorList>
            <consortium name="US DOE Joint Genome Institute (JGI-PGF)"/>
            <person name="Walter F."/>
            <person name="Albersmeier A."/>
            <person name="Kalinowski J."/>
            <person name="Ruckert C."/>
        </authorList>
    </citation>
    <scope>NUCLEOTIDE SEQUENCE [LARGE SCALE GENOMIC DNA]</scope>
    <source>
        <strain evidence="3 4">CGMCC 4.7206</strain>
    </source>
</reference>
<evidence type="ECO:0000313" key="5">
    <source>
        <dbReference type="Proteomes" id="UP001500220"/>
    </source>
</evidence>
<feature type="domain" description="DUF6879" evidence="1">
    <location>
        <begin position="10"/>
        <end position="171"/>
    </location>
</feature>
<accession>A0A917NGJ4</accession>
<evidence type="ECO:0000313" key="2">
    <source>
        <dbReference type="EMBL" id="GAA0527951.1"/>
    </source>
</evidence>
<dbReference type="RefSeq" id="WP_188990117.1">
    <property type="nucleotide sequence ID" value="NZ_BAAAHC010000012.1"/>
</dbReference>
<proteinExistence type="predicted"/>
<reference evidence="3" key="3">
    <citation type="submission" date="2020-09" db="EMBL/GenBank/DDBJ databases">
        <authorList>
            <person name="Sun Q."/>
            <person name="Zhou Y."/>
        </authorList>
    </citation>
    <scope>NUCLEOTIDE SEQUENCE</scope>
    <source>
        <strain evidence="3">CGMCC 4.7206</strain>
    </source>
</reference>
<dbReference type="EMBL" id="BMMT01000016">
    <property type="protein sequence ID" value="GGI99480.1"/>
    <property type="molecule type" value="Genomic_DNA"/>
</dbReference>
<comment type="caution">
    <text evidence="3">The sequence shown here is derived from an EMBL/GenBank/DDBJ whole genome shotgun (WGS) entry which is preliminary data.</text>
</comment>
<dbReference type="Pfam" id="PF21806">
    <property type="entry name" value="DUF6879"/>
    <property type="match status" value="1"/>
</dbReference>
<name>A0A917NGJ4_9PSEU</name>